<evidence type="ECO:0000313" key="2">
    <source>
        <dbReference type="Proteomes" id="UP000673691"/>
    </source>
</evidence>
<proteinExistence type="predicted"/>
<gene>
    <name evidence="1" type="ORF">BJ554DRAFT_2981</name>
</gene>
<dbReference type="Proteomes" id="UP000673691">
    <property type="component" value="Unassembled WGS sequence"/>
</dbReference>
<comment type="caution">
    <text evidence="1">The sequence shown here is derived from an EMBL/GenBank/DDBJ whole genome shotgun (WGS) entry which is preliminary data.</text>
</comment>
<dbReference type="AlphaFoldDB" id="A0A8H7ZQ11"/>
<reference evidence="1 2" key="1">
    <citation type="journal article" name="Sci. Rep.">
        <title>Genome-scale phylogenetic analyses confirm Olpidium as the closest living zoosporic fungus to the non-flagellated, terrestrial fungi.</title>
        <authorList>
            <person name="Chang Y."/>
            <person name="Rochon D."/>
            <person name="Sekimoto S."/>
            <person name="Wang Y."/>
            <person name="Chovatia M."/>
            <person name="Sandor L."/>
            <person name="Salamov A."/>
            <person name="Grigoriev I.V."/>
            <person name="Stajich J.E."/>
            <person name="Spatafora J.W."/>
        </authorList>
    </citation>
    <scope>NUCLEOTIDE SEQUENCE [LARGE SCALE GENOMIC DNA]</scope>
    <source>
        <strain evidence="1">S191</strain>
    </source>
</reference>
<keyword evidence="2" id="KW-1185">Reference proteome</keyword>
<evidence type="ECO:0000313" key="1">
    <source>
        <dbReference type="EMBL" id="KAG5457099.1"/>
    </source>
</evidence>
<sequence>MGGAPGATRVRGTTAGPWRNLKVGVARPPAFRPLVAAVRHSSGAPAPEPRLASRVSARSVQGVLLGSLVWIGSARGSSPGKLLAPFSIFMQGRELARGR</sequence>
<accession>A0A8H7ZQ11</accession>
<protein>
    <submittedName>
        <fullName evidence="1">Uncharacterized protein</fullName>
    </submittedName>
</protein>
<organism evidence="1 2">
    <name type="scientific">Olpidium bornovanus</name>
    <dbReference type="NCBI Taxonomy" id="278681"/>
    <lineage>
        <taxon>Eukaryota</taxon>
        <taxon>Fungi</taxon>
        <taxon>Fungi incertae sedis</taxon>
        <taxon>Olpidiomycota</taxon>
        <taxon>Olpidiomycotina</taxon>
        <taxon>Olpidiomycetes</taxon>
        <taxon>Olpidiales</taxon>
        <taxon>Olpidiaceae</taxon>
        <taxon>Olpidium</taxon>
    </lineage>
</organism>
<dbReference type="EMBL" id="JAEFCI010010637">
    <property type="protein sequence ID" value="KAG5457099.1"/>
    <property type="molecule type" value="Genomic_DNA"/>
</dbReference>
<name>A0A8H7ZQ11_9FUNG</name>